<feature type="compositionally biased region" description="Basic and acidic residues" evidence="5">
    <location>
        <begin position="35"/>
        <end position="49"/>
    </location>
</feature>
<reference evidence="7 8" key="1">
    <citation type="journal article" date="2013" name="Nature">
        <title>Anaerobic oxidation of methane coupled to nitrate reduction in a novel archaeal lineage.</title>
        <authorList>
            <person name="Haroon M.F."/>
            <person name="Hu S."/>
            <person name="Shi Y."/>
            <person name="Imelfort M."/>
            <person name="Keller J."/>
            <person name="Hugenholtz P."/>
            <person name="Yuan Z."/>
            <person name="Tyson G.W."/>
        </authorList>
    </citation>
    <scope>NUCLEOTIDE SEQUENCE [LARGE SCALE GENOMIC DNA]</scope>
    <source>
        <strain evidence="7 8">ANME-2d</strain>
    </source>
</reference>
<dbReference type="PANTHER" id="PTHR37467">
    <property type="entry name" value="EXPORTED CALCIUM-BINDING GLYCOPROTEIN-RELATED"/>
    <property type="match status" value="1"/>
</dbReference>
<feature type="compositionally biased region" description="Acidic residues" evidence="5">
    <location>
        <begin position="119"/>
        <end position="131"/>
    </location>
</feature>
<feature type="region of interest" description="Disordered" evidence="5">
    <location>
        <begin position="111"/>
        <end position="133"/>
    </location>
</feature>
<dbReference type="PANTHER" id="PTHR37467:SF1">
    <property type="entry name" value="EXPORTED CALCIUM-BINDING GLYCOPROTEIN"/>
    <property type="match status" value="1"/>
</dbReference>
<feature type="domain" description="CARDB" evidence="6">
    <location>
        <begin position="821"/>
        <end position="911"/>
    </location>
</feature>
<comment type="subcellular location">
    <subcellularLocation>
        <location evidence="1">Secreted</location>
    </subcellularLocation>
</comment>
<evidence type="ECO:0000256" key="4">
    <source>
        <dbReference type="ARBA" id="ARBA00022837"/>
    </source>
</evidence>
<evidence type="ECO:0000256" key="1">
    <source>
        <dbReference type="ARBA" id="ARBA00004613"/>
    </source>
</evidence>
<keyword evidence="8" id="KW-1185">Reference proteome</keyword>
<dbReference type="EMBL" id="JMIY01000007">
    <property type="protein sequence ID" value="KCZ70834.1"/>
    <property type="molecule type" value="Genomic_DNA"/>
</dbReference>
<proteinExistence type="predicted"/>
<evidence type="ECO:0000256" key="3">
    <source>
        <dbReference type="ARBA" id="ARBA00022729"/>
    </source>
</evidence>
<dbReference type="InterPro" id="IPR028974">
    <property type="entry name" value="TSP_type-3_rpt"/>
</dbReference>
<evidence type="ECO:0000256" key="2">
    <source>
        <dbReference type="ARBA" id="ARBA00022525"/>
    </source>
</evidence>
<dbReference type="Pfam" id="PF18884">
    <property type="entry name" value="TSP3_bac"/>
    <property type="match status" value="8"/>
</dbReference>
<dbReference type="Gene3D" id="4.10.1080.10">
    <property type="entry name" value="TSP type-3 repeat"/>
    <property type="match status" value="2"/>
</dbReference>
<sequence>MGNMRILSKLLSILLIIILITAPIGSALSAGYTRNDNDEKPHKSLKDHLSSLQPDPASPLTLKQQAYRNLISIAPPENKNNKDIIKKLDNAKLYITKSIDSGLWYDKNHLKPVQKPDDDSADKDEDDEEPEFDIKTTVFKSEKTAAQNILEVISKNKENATYNDVLIEALINLVQADRNIAQTAITDAQRAASYHDAYPQNNEKEKHRDLEKAQKEFDKAIEKIQKGEPIDAIEHFEKAWKYATAELLRLDEATTPVIVFDSIHSRYVNRTNIILSGHVEDAAVYTIPDITLMVNGVSSTLNLTDGMFQLTLILNEGENYINATTIDHFGNTGTNNITLIADTTPPEVAIISPVNRSLVRSIINIAADIYDLNLANTTLAINGIFVSNNYSYAWNTTGYQDGWYRITANAMDLAGNAAQKEVWVEVDNTPPILIVNELTENPTLDNPEYSLFILTDIGANVTVNGQPISLTDGSTIYDRNITEGRNSFEITASDTIGNLATWNITRLIDSDSLPDYYEINVTGTDPLNGDSDSSITAVNEAHNGIPDDKEDFDGDLLPNNIEMRLGTNPFSDDTDGDGLVDLFEVYFSGTNPTIVDTDGDGIKDGDEDIDLDGLTNLEEQNFGTNPDDRDTDGDNLFDGKEIALGTNPLNPDSDGDGLQDGMEVDTGSNPLLKDSDQDGIPDGKETITQEIVRGEVNLTITGEGEIFNTLRVYNLSRLEVFSGMSGNIGKVFEIRTNSSFESATIKIPYDESALGDIPENDLRIFTVNETTHRVDFLPTIVNTTNNYVQATTNHFSFYGVAGYTKWLTTWSSGSNPTTPEFKMGDKINIKAMVHNTGDASVTSSVPVYFYEGDPDAGGNYIGSATITGGIAQGSSKVAILYGYAIKSSSIDIYVKVDPLNSIAEKSELNNKAFKTLSIGPQNFDSDGDGLTDWDEVNGMRTYLGIIKTDPYNNDTDGDGLTDGIEMGMRFTDFYLLYSNPNIKDSDNDGLNDYEEYSLNTEPLFDKDSDNDGLWDGEEVHVTKTSPTSRDTDGDGIWDGTEYLYSLGYTPQNNKIFINGNANNLLPAGSEAPVTVEDIDMDWRPTLEMAYSLGFEGVKLFCLGDFAEGEITVSGAIDTGLCAVDVGAIIIPADGPFGEAAITSVKTARFIHGVKTWFNFQRVPNVLYKLQKANKALLRFKYVVKGKTESISKELSKGAIQGASDLGIIWQKGAHGEILDAYGNLLKNYADDSGTIYYKIRELASKKVLVKDMERVYENGGDLKKTMNVVERTEDGKSVIRWLEEGTDTSGWLHILKKHITGEIPGGSKFPSSMNVDQVKELIYNSIKKGTKTETTDITGRKTILYEYIDEMGLKVKTIVGDNGYIVTSYPI</sequence>
<gene>
    <name evidence="7" type="ORF">ANME2D_02859</name>
</gene>
<keyword evidence="3" id="KW-0732">Signal</keyword>
<name>A0A062V4U9_9EURY</name>
<accession>A0A062V4U9</accession>
<evidence type="ECO:0000259" key="6">
    <source>
        <dbReference type="Pfam" id="PF07705"/>
    </source>
</evidence>
<comment type="caution">
    <text evidence="7">The sequence shown here is derived from an EMBL/GenBank/DDBJ whole genome shotgun (WGS) entry which is preliminary data.</text>
</comment>
<dbReference type="InterPro" id="IPR053180">
    <property type="entry name" value="Ca-binding_acidic-repeat"/>
</dbReference>
<keyword evidence="2" id="KW-0964">Secreted</keyword>
<dbReference type="PATRIC" id="fig|1392998.3.peg.3159"/>
<evidence type="ECO:0000256" key="5">
    <source>
        <dbReference type="SAM" id="MobiDB-lite"/>
    </source>
</evidence>
<dbReference type="GO" id="GO:0005509">
    <property type="term" value="F:calcium ion binding"/>
    <property type="evidence" value="ECO:0007669"/>
    <property type="project" value="InterPro"/>
</dbReference>
<dbReference type="Proteomes" id="UP000027153">
    <property type="component" value="Unassembled WGS sequence"/>
</dbReference>
<dbReference type="Pfam" id="PF17957">
    <property type="entry name" value="Big_7"/>
    <property type="match status" value="1"/>
</dbReference>
<dbReference type="Gene3D" id="2.60.40.10">
    <property type="entry name" value="Immunoglobulins"/>
    <property type="match status" value="3"/>
</dbReference>
<dbReference type="InterPro" id="IPR011635">
    <property type="entry name" value="CARDB"/>
</dbReference>
<organism evidence="7 8">
    <name type="scientific">Candidatus Methanoperedens nitratireducens</name>
    <dbReference type="NCBI Taxonomy" id="1392998"/>
    <lineage>
        <taxon>Archaea</taxon>
        <taxon>Methanobacteriati</taxon>
        <taxon>Methanobacteriota</taxon>
        <taxon>Stenosarchaea group</taxon>
        <taxon>Methanomicrobia</taxon>
        <taxon>Methanosarcinales</taxon>
        <taxon>ANME-2 cluster</taxon>
        <taxon>Candidatus Methanoperedentaceae</taxon>
        <taxon>Candidatus Methanoperedens</taxon>
    </lineage>
</organism>
<feature type="region of interest" description="Disordered" evidence="5">
    <location>
        <begin position="35"/>
        <end position="58"/>
    </location>
</feature>
<dbReference type="SUPFAM" id="SSF103647">
    <property type="entry name" value="TSP type-3 repeat"/>
    <property type="match status" value="1"/>
</dbReference>
<evidence type="ECO:0000313" key="7">
    <source>
        <dbReference type="EMBL" id="KCZ70834.1"/>
    </source>
</evidence>
<evidence type="ECO:0000313" key="8">
    <source>
        <dbReference type="Proteomes" id="UP000027153"/>
    </source>
</evidence>
<dbReference type="InterPro" id="IPR013783">
    <property type="entry name" value="Ig-like_fold"/>
</dbReference>
<keyword evidence="4" id="KW-0106">Calcium</keyword>
<dbReference type="Pfam" id="PF07705">
    <property type="entry name" value="CARDB"/>
    <property type="match status" value="1"/>
</dbReference>
<protein>
    <submittedName>
        <fullName evidence="7">CARDB domain-containing protein</fullName>
    </submittedName>
</protein>
<dbReference type="OrthoDB" id="86147at2157"/>
<dbReference type="InterPro" id="IPR059100">
    <property type="entry name" value="TSP3_bac"/>
</dbReference>
<dbReference type="RefSeq" id="WP_048092769.1">
    <property type="nucleotide sequence ID" value="NZ_JMIY01000007.1"/>
</dbReference>